<evidence type="ECO:0000256" key="1">
    <source>
        <dbReference type="SAM" id="MobiDB-lite"/>
    </source>
</evidence>
<evidence type="ECO:0000313" key="2">
    <source>
        <dbReference type="EMBL" id="KAG6015847.1"/>
    </source>
</evidence>
<dbReference type="Proteomes" id="UP000748025">
    <property type="component" value="Unassembled WGS sequence"/>
</dbReference>
<sequence>MTRLLEDDYDSDMTDPRGRHPLPWSFYEEMEYRHKHVYNPAWALHERPVHVASSCTPTDPKKSLIVTLKFRGTGKPGTSGKRTIEKRRRRRTQTKISNAAASADGFGLIRVDGRIIGSSRIRKLKKKLATTSKTA</sequence>
<name>A0A9P7SZ76_9HYPO</name>
<feature type="compositionally biased region" description="Basic residues" evidence="1">
    <location>
        <begin position="84"/>
        <end position="93"/>
    </location>
</feature>
<accession>A0A9P7SZ76</accession>
<gene>
    <name evidence="2" type="ORF">E4U43_004679</name>
</gene>
<proteinExistence type="predicted"/>
<reference evidence="2" key="1">
    <citation type="journal article" date="2020" name="bioRxiv">
        <title>Whole genome comparisons of ergot fungi reveals the divergence and evolution of species within the genus Claviceps are the result of varying mechanisms driving genome evolution and host range expansion.</title>
        <authorList>
            <person name="Wyka S.A."/>
            <person name="Mondo S.J."/>
            <person name="Liu M."/>
            <person name="Dettman J."/>
            <person name="Nalam V."/>
            <person name="Broders K.D."/>
        </authorList>
    </citation>
    <scope>NUCLEOTIDE SEQUENCE</scope>
    <source>
        <strain evidence="2">CCC 602</strain>
    </source>
</reference>
<keyword evidence="3" id="KW-1185">Reference proteome</keyword>
<protein>
    <submittedName>
        <fullName evidence="2">Uncharacterized protein</fullName>
    </submittedName>
</protein>
<feature type="region of interest" description="Disordered" evidence="1">
    <location>
        <begin position="71"/>
        <end position="99"/>
    </location>
</feature>
<evidence type="ECO:0000313" key="3">
    <source>
        <dbReference type="Proteomes" id="UP000748025"/>
    </source>
</evidence>
<dbReference type="EMBL" id="SRPW01000305">
    <property type="protein sequence ID" value="KAG6015847.1"/>
    <property type="molecule type" value="Genomic_DNA"/>
</dbReference>
<organism evidence="2 3">
    <name type="scientific">Claviceps pusilla</name>
    <dbReference type="NCBI Taxonomy" id="123648"/>
    <lineage>
        <taxon>Eukaryota</taxon>
        <taxon>Fungi</taxon>
        <taxon>Dikarya</taxon>
        <taxon>Ascomycota</taxon>
        <taxon>Pezizomycotina</taxon>
        <taxon>Sordariomycetes</taxon>
        <taxon>Hypocreomycetidae</taxon>
        <taxon>Hypocreales</taxon>
        <taxon>Clavicipitaceae</taxon>
        <taxon>Claviceps</taxon>
    </lineage>
</organism>
<dbReference type="AlphaFoldDB" id="A0A9P7SZ76"/>
<comment type="caution">
    <text evidence="2">The sequence shown here is derived from an EMBL/GenBank/DDBJ whole genome shotgun (WGS) entry which is preliminary data.</text>
</comment>